<reference evidence="2" key="1">
    <citation type="submission" date="2017-08" db="EMBL/GenBank/DDBJ databases">
        <authorList>
            <person name="Varghese N."/>
            <person name="Submissions S."/>
        </authorList>
    </citation>
    <scope>NUCLEOTIDE SEQUENCE [LARGE SCALE GENOMIC DNA]</scope>
    <source>
        <strain evidence="2">JA234</strain>
    </source>
</reference>
<dbReference type="AlphaFoldDB" id="A0A285CRR9"/>
<keyword evidence="2" id="KW-1185">Reference proteome</keyword>
<organism evidence="1 2">
    <name type="scientific">Cereibacter ovatus</name>
    <dbReference type="NCBI Taxonomy" id="439529"/>
    <lineage>
        <taxon>Bacteria</taxon>
        <taxon>Pseudomonadati</taxon>
        <taxon>Pseudomonadota</taxon>
        <taxon>Alphaproteobacteria</taxon>
        <taxon>Rhodobacterales</taxon>
        <taxon>Paracoccaceae</taxon>
        <taxon>Cereibacter</taxon>
    </lineage>
</organism>
<evidence type="ECO:0000313" key="1">
    <source>
        <dbReference type="EMBL" id="SNX70279.1"/>
    </source>
</evidence>
<sequence>KLATGPGTGAVTPTFTCGGTLDLTGLPVGTHTVIEAATITGTFADVIGGTVSYATPGKVIVTVA</sequence>
<dbReference type="Proteomes" id="UP000219467">
    <property type="component" value="Unassembled WGS sequence"/>
</dbReference>
<name>A0A285CRR9_9RHOB</name>
<gene>
    <name evidence="1" type="ORF">SAMN05878503_105189</name>
</gene>
<evidence type="ECO:0000313" key="2">
    <source>
        <dbReference type="Proteomes" id="UP000219467"/>
    </source>
</evidence>
<accession>A0A285CRR9</accession>
<dbReference type="EMBL" id="OAOQ01000005">
    <property type="protein sequence ID" value="SNX70279.1"/>
    <property type="molecule type" value="Genomic_DNA"/>
</dbReference>
<proteinExistence type="predicted"/>
<feature type="non-terminal residue" evidence="1">
    <location>
        <position position="1"/>
    </location>
</feature>
<dbReference type="RefSeq" id="WP_176504523.1">
    <property type="nucleotide sequence ID" value="NZ_OAOQ01000005.1"/>
</dbReference>
<protein>
    <submittedName>
        <fullName evidence="1">Uncharacterized protein</fullName>
    </submittedName>
</protein>